<organism evidence="1 2">
    <name type="scientific">Fusarium solani subsp. cucurbitae</name>
    <name type="common">Neocosmosporum cucurbitae</name>
    <dbReference type="NCBI Taxonomy" id="2747967"/>
    <lineage>
        <taxon>Eukaryota</taxon>
        <taxon>Fungi</taxon>
        <taxon>Dikarya</taxon>
        <taxon>Ascomycota</taxon>
        <taxon>Pezizomycotina</taxon>
        <taxon>Sordariomycetes</taxon>
        <taxon>Hypocreomycetidae</taxon>
        <taxon>Hypocreales</taxon>
        <taxon>Nectriaceae</taxon>
        <taxon>Fusarium</taxon>
        <taxon>Fusarium solani species complex</taxon>
    </lineage>
</organism>
<dbReference type="EMBL" id="CP090036">
    <property type="protein sequence ID" value="UPK99198.1"/>
    <property type="molecule type" value="Genomic_DNA"/>
</dbReference>
<proteinExistence type="predicted"/>
<protein>
    <submittedName>
        <fullName evidence="1">Uncharacterized protein</fullName>
    </submittedName>
</protein>
<reference evidence="1" key="1">
    <citation type="submission" date="2021-11" db="EMBL/GenBank/DDBJ databases">
        <title>Fusarium solani-melongenae Genome sequencing and assembly.</title>
        <authorList>
            <person name="Xie S."/>
            <person name="Huang L."/>
            <person name="Zhang X."/>
        </authorList>
    </citation>
    <scope>NUCLEOTIDE SEQUENCE</scope>
    <source>
        <strain evidence="1">CRI 24-3</strain>
    </source>
</reference>
<sequence length="667" mass="75174">MSEPSEDHSSPSLLNLLPFDIEYPSSFPTVEIRHSSSDLCATCSNLPLQAVLGGVTPSINLRIKVADVGTYYQKQPAYPPCALCRLLCGSRIDSPELTEKLNNDQGGEELVALSFLRHCYSTIGHRTPATCGNDSIMLTLAPSGFHRSNVHLLPSIRQALEQGARNKGCLVARRSDSCEPPGITARIVSPEFDRFLARSWVTYCQHHHKSMCSRTGREVAGLCLLDYHSLQVKPAPKHAPYVALSYVWGSPEMEELPFEFGGITKSGDLTSLPYTFSDAIRVTIQLGFRYLWIDLSSVDYGLPGVGAGYRPRRIQQVVKIGNIEIVPTMRHPHAVIQTSKWSKRAWPFQEGILSRRRLVFTEDQMYFECDGMNCHESVTNVPKRNDHWNNLEYCQQIESSLDQLHAPHKREFDRTLRPGLLGWNDKRSFGQPVRPGSNAAFVRFLEIIQVYSARELPRPSDAPKAFDGIASKFELLPDRIDQIWGIPFYCNEERTLVETFVAGLAWNHTVRAGDSLDGLPMSRHIFPTWSWMHWYGEVEYRELDLYKGGYRSAFQSAVASVILEADDGSLLTLSEYLEIFQAGINRSKNPKAIRLETWVFPPSDFVVVKGSHLTLFGHPTCLHVSIVDDPFHAGLESLDQRGLEFNTEWICLYLGSVESKKISLVVR</sequence>
<gene>
    <name evidence="1" type="ORF">LCI18_010133</name>
</gene>
<keyword evidence="2" id="KW-1185">Reference proteome</keyword>
<dbReference type="Proteomes" id="UP000830768">
    <property type="component" value="Chromosome 8"/>
</dbReference>
<evidence type="ECO:0000313" key="1">
    <source>
        <dbReference type="EMBL" id="UPK99198.1"/>
    </source>
</evidence>
<accession>A0ACD3ZGI8</accession>
<name>A0ACD3ZGI8_FUSSC</name>
<evidence type="ECO:0000313" key="2">
    <source>
        <dbReference type="Proteomes" id="UP000830768"/>
    </source>
</evidence>